<evidence type="ECO:0000313" key="2">
    <source>
        <dbReference type="EMBL" id="MFC6662095.1"/>
    </source>
</evidence>
<feature type="compositionally biased region" description="Pro residues" evidence="1">
    <location>
        <begin position="1"/>
        <end position="24"/>
    </location>
</feature>
<reference evidence="3" key="1">
    <citation type="journal article" date="2019" name="Int. J. Syst. Evol. Microbiol.">
        <title>The Global Catalogue of Microorganisms (GCM) 10K type strain sequencing project: providing services to taxonomists for standard genome sequencing and annotation.</title>
        <authorList>
            <consortium name="The Broad Institute Genomics Platform"/>
            <consortium name="The Broad Institute Genome Sequencing Center for Infectious Disease"/>
            <person name="Wu L."/>
            <person name="Ma J."/>
        </authorList>
    </citation>
    <scope>NUCLEOTIDE SEQUENCE [LARGE SCALE GENOMIC DNA]</scope>
    <source>
        <strain evidence="3">CCUG 63830</strain>
    </source>
</reference>
<dbReference type="Proteomes" id="UP001596317">
    <property type="component" value="Unassembled WGS sequence"/>
</dbReference>
<feature type="compositionally biased region" description="Pro residues" evidence="1">
    <location>
        <begin position="36"/>
        <end position="68"/>
    </location>
</feature>
<evidence type="ECO:0000313" key="3">
    <source>
        <dbReference type="Proteomes" id="UP001596317"/>
    </source>
</evidence>
<keyword evidence="3" id="KW-1185">Reference proteome</keyword>
<accession>A0ABW1ZQS2</accession>
<dbReference type="RefSeq" id="WP_224608643.1">
    <property type="nucleotide sequence ID" value="NZ_JAIQXV010000009.1"/>
</dbReference>
<evidence type="ECO:0000256" key="1">
    <source>
        <dbReference type="SAM" id="MobiDB-lite"/>
    </source>
</evidence>
<organism evidence="2 3">
    <name type="scientific">Deinococcus multiflagellatus</name>
    <dbReference type="NCBI Taxonomy" id="1656887"/>
    <lineage>
        <taxon>Bacteria</taxon>
        <taxon>Thermotogati</taxon>
        <taxon>Deinococcota</taxon>
        <taxon>Deinococci</taxon>
        <taxon>Deinococcales</taxon>
        <taxon>Deinococcaceae</taxon>
        <taxon>Deinococcus</taxon>
    </lineage>
</organism>
<proteinExistence type="predicted"/>
<gene>
    <name evidence="2" type="ORF">ACFP90_18520</name>
</gene>
<protein>
    <submittedName>
        <fullName evidence="2">Uncharacterized protein</fullName>
    </submittedName>
</protein>
<dbReference type="EMBL" id="JBHSWB010000001">
    <property type="protein sequence ID" value="MFC6662095.1"/>
    <property type="molecule type" value="Genomic_DNA"/>
</dbReference>
<feature type="region of interest" description="Disordered" evidence="1">
    <location>
        <begin position="1"/>
        <end position="68"/>
    </location>
</feature>
<name>A0ABW1ZQS2_9DEIO</name>
<sequence>MTGPYDRPPAPATEPTNTPGPVPEQMPGQGGTGPISDPPANPDTPGMPEPNPPMNPDTPGLPEPMPAM</sequence>
<comment type="caution">
    <text evidence="2">The sequence shown here is derived from an EMBL/GenBank/DDBJ whole genome shotgun (WGS) entry which is preliminary data.</text>
</comment>